<dbReference type="AlphaFoldDB" id="A0A9Q1JCS2"/>
<accession>A0A9Q1JCS2</accession>
<keyword evidence="2" id="KW-1185">Reference proteome</keyword>
<sequence length="86" mass="9060">MLHVPPPVARIDHHAGEPAVIRARRVTPLPAPISAPCLSAVAVNVAVSAVAVSNSQAQAWFSQVKRILDSVVEYIACVFGCKSGPY</sequence>
<evidence type="ECO:0000313" key="1">
    <source>
        <dbReference type="EMBL" id="KAJ8380130.1"/>
    </source>
</evidence>
<gene>
    <name evidence="1" type="ORF">SKAU_G00009080</name>
</gene>
<dbReference type="Proteomes" id="UP001152622">
    <property type="component" value="Chromosome 1"/>
</dbReference>
<name>A0A9Q1JCS2_SYNKA</name>
<comment type="caution">
    <text evidence="1">The sequence shown here is derived from an EMBL/GenBank/DDBJ whole genome shotgun (WGS) entry which is preliminary data.</text>
</comment>
<reference evidence="1" key="1">
    <citation type="journal article" date="2023" name="Science">
        <title>Genome structures resolve the early diversification of teleost fishes.</title>
        <authorList>
            <person name="Parey E."/>
            <person name="Louis A."/>
            <person name="Montfort J."/>
            <person name="Bouchez O."/>
            <person name="Roques C."/>
            <person name="Iampietro C."/>
            <person name="Lluch J."/>
            <person name="Castinel A."/>
            <person name="Donnadieu C."/>
            <person name="Desvignes T."/>
            <person name="Floi Bucao C."/>
            <person name="Jouanno E."/>
            <person name="Wen M."/>
            <person name="Mejri S."/>
            <person name="Dirks R."/>
            <person name="Jansen H."/>
            <person name="Henkel C."/>
            <person name="Chen W.J."/>
            <person name="Zahm M."/>
            <person name="Cabau C."/>
            <person name="Klopp C."/>
            <person name="Thompson A.W."/>
            <person name="Robinson-Rechavi M."/>
            <person name="Braasch I."/>
            <person name="Lecointre G."/>
            <person name="Bobe J."/>
            <person name="Postlethwait J.H."/>
            <person name="Berthelot C."/>
            <person name="Roest Crollius H."/>
            <person name="Guiguen Y."/>
        </authorList>
    </citation>
    <scope>NUCLEOTIDE SEQUENCE</scope>
    <source>
        <strain evidence="1">WJC10195</strain>
    </source>
</reference>
<dbReference type="EMBL" id="JAINUF010000001">
    <property type="protein sequence ID" value="KAJ8380130.1"/>
    <property type="molecule type" value="Genomic_DNA"/>
</dbReference>
<evidence type="ECO:0000313" key="2">
    <source>
        <dbReference type="Proteomes" id="UP001152622"/>
    </source>
</evidence>
<proteinExistence type="predicted"/>
<organism evidence="1 2">
    <name type="scientific">Synaphobranchus kaupii</name>
    <name type="common">Kaup's arrowtooth eel</name>
    <dbReference type="NCBI Taxonomy" id="118154"/>
    <lineage>
        <taxon>Eukaryota</taxon>
        <taxon>Metazoa</taxon>
        <taxon>Chordata</taxon>
        <taxon>Craniata</taxon>
        <taxon>Vertebrata</taxon>
        <taxon>Euteleostomi</taxon>
        <taxon>Actinopterygii</taxon>
        <taxon>Neopterygii</taxon>
        <taxon>Teleostei</taxon>
        <taxon>Anguilliformes</taxon>
        <taxon>Synaphobranchidae</taxon>
        <taxon>Synaphobranchus</taxon>
    </lineage>
</organism>
<protein>
    <submittedName>
        <fullName evidence="1">Uncharacterized protein</fullName>
    </submittedName>
</protein>